<evidence type="ECO:0000313" key="2">
    <source>
        <dbReference type="Proteomes" id="UP000825009"/>
    </source>
</evidence>
<dbReference type="InterPro" id="IPR007375">
    <property type="entry name" value="SoxG"/>
</dbReference>
<evidence type="ECO:0000313" key="1">
    <source>
        <dbReference type="EMBL" id="QXT38303.1"/>
    </source>
</evidence>
<sequence length="187" mass="19467">MSKAVSALQGASFHGFAEVTEQGLVGMVTLKADLEAPETMSALQSVTGATVPARRAMTGEEGGTQVAWMAPDEVLILCDHAKADQIVADLSAELGAAHHLAVNVSDARAVFCVKGAGAREVLGKLTPADLGGLPAREMRRSRLAQVPGAFWFNEAGDATIICFRSVAQYAFDLLANAATPGSEVGYH</sequence>
<reference evidence="1 2" key="1">
    <citation type="submission" date="2021-07" db="EMBL/GenBank/DDBJ databases">
        <title>A novel Jannaschia species isolated from marine dinoflagellate Ceratoperidinium margalefii.</title>
        <authorList>
            <person name="Jiang Y."/>
            <person name="Li Z."/>
        </authorList>
    </citation>
    <scope>NUCLEOTIDE SEQUENCE [LARGE SCALE GENOMIC DNA]</scope>
    <source>
        <strain evidence="1 2">J12C1-MA-4</strain>
    </source>
</reference>
<gene>
    <name evidence="1" type="ORF">KYE46_10090</name>
</gene>
<dbReference type="KEGG" id="gce:KYE46_10090"/>
<proteinExistence type="predicted"/>
<dbReference type="RefSeq" id="WP_219000500.1">
    <property type="nucleotide sequence ID" value="NZ_CP079194.1"/>
</dbReference>
<organism evidence="1 2">
    <name type="scientific">Gymnodinialimonas ceratoperidinii</name>
    <dbReference type="NCBI Taxonomy" id="2856823"/>
    <lineage>
        <taxon>Bacteria</taxon>
        <taxon>Pseudomonadati</taxon>
        <taxon>Pseudomonadota</taxon>
        <taxon>Alphaproteobacteria</taxon>
        <taxon>Rhodobacterales</taxon>
        <taxon>Paracoccaceae</taxon>
        <taxon>Gymnodinialimonas</taxon>
    </lineage>
</organism>
<keyword evidence="2" id="KW-1185">Reference proteome</keyword>
<dbReference type="AlphaFoldDB" id="A0A8F6Y978"/>
<accession>A0A8F6Y978</accession>
<dbReference type="Proteomes" id="UP000825009">
    <property type="component" value="Chromosome"/>
</dbReference>
<dbReference type="Pfam" id="PF04268">
    <property type="entry name" value="SoxG"/>
    <property type="match status" value="1"/>
</dbReference>
<name>A0A8F6Y978_9RHOB</name>
<dbReference type="EMBL" id="CP079194">
    <property type="protein sequence ID" value="QXT38303.1"/>
    <property type="molecule type" value="Genomic_DNA"/>
</dbReference>
<protein>
    <submittedName>
        <fullName evidence="1">Sarcosine oxidase subunit gamma</fullName>
    </submittedName>
</protein>